<accession>A0ACB8EWN8</accession>
<dbReference type="EMBL" id="CM037628">
    <property type="protein sequence ID" value="KAH7997197.1"/>
    <property type="molecule type" value="Genomic_DNA"/>
</dbReference>
<dbReference type="Proteomes" id="UP000827872">
    <property type="component" value="Linkage Group LG15"/>
</dbReference>
<gene>
    <name evidence="1" type="ORF">K3G42_013958</name>
</gene>
<comment type="caution">
    <text evidence="1">The sequence shown here is derived from an EMBL/GenBank/DDBJ whole genome shotgun (WGS) entry which is preliminary data.</text>
</comment>
<name>A0ACB8EWN8_9SAUR</name>
<keyword evidence="2" id="KW-1185">Reference proteome</keyword>
<organism evidence="1 2">
    <name type="scientific">Sphaerodactylus townsendi</name>
    <dbReference type="NCBI Taxonomy" id="933632"/>
    <lineage>
        <taxon>Eukaryota</taxon>
        <taxon>Metazoa</taxon>
        <taxon>Chordata</taxon>
        <taxon>Craniata</taxon>
        <taxon>Vertebrata</taxon>
        <taxon>Euteleostomi</taxon>
        <taxon>Lepidosauria</taxon>
        <taxon>Squamata</taxon>
        <taxon>Bifurcata</taxon>
        <taxon>Gekkota</taxon>
        <taxon>Sphaerodactylidae</taxon>
        <taxon>Sphaerodactylus</taxon>
    </lineage>
</organism>
<reference evidence="1" key="1">
    <citation type="submission" date="2021-08" db="EMBL/GenBank/DDBJ databases">
        <title>The first chromosome-level gecko genome reveals the dynamic sex chromosomes of Neotropical dwarf geckos (Sphaerodactylidae: Sphaerodactylus).</title>
        <authorList>
            <person name="Pinto B.J."/>
            <person name="Keating S.E."/>
            <person name="Gamble T."/>
        </authorList>
    </citation>
    <scope>NUCLEOTIDE SEQUENCE</scope>
    <source>
        <strain evidence="1">TG3544</strain>
    </source>
</reference>
<protein>
    <submittedName>
        <fullName evidence="1">Uncharacterized protein</fullName>
    </submittedName>
</protein>
<evidence type="ECO:0000313" key="2">
    <source>
        <dbReference type="Proteomes" id="UP000827872"/>
    </source>
</evidence>
<proteinExistence type="predicted"/>
<evidence type="ECO:0000313" key="1">
    <source>
        <dbReference type="EMBL" id="KAH7997197.1"/>
    </source>
</evidence>
<sequence length="136" mass="15006">MQAAGLSANGKKAFCRISLRNRPAGAGSRRCPEAPARAPSGVFQHDGSDASRVQLEPRAPFLAPRLPLFGPLPRSPLVHALRCWPPPPPPSSSAPLLHPLWPRRLPSGHLHLGHPPSPVWIYRRGRRRRWTTVLRA</sequence>